<keyword evidence="2" id="KW-1185">Reference proteome</keyword>
<dbReference type="AlphaFoldDB" id="I3C0D9"/>
<name>I3C0D9_9FLAO</name>
<accession>I3C0D9</accession>
<dbReference type="Proteomes" id="UP000004690">
    <property type="component" value="Unassembled WGS sequence"/>
</dbReference>
<organism evidence="1 2">
    <name type="scientific">Galbibacter orientalis DSM 19592</name>
    <dbReference type="NCBI Taxonomy" id="926559"/>
    <lineage>
        <taxon>Bacteria</taxon>
        <taxon>Pseudomonadati</taxon>
        <taxon>Bacteroidota</taxon>
        <taxon>Flavobacteriia</taxon>
        <taxon>Flavobacteriales</taxon>
        <taxon>Flavobacteriaceae</taxon>
        <taxon>Galbibacter</taxon>
    </lineage>
</organism>
<dbReference type="eggNOG" id="ENOG5032WER">
    <property type="taxonomic scope" value="Bacteria"/>
</dbReference>
<dbReference type="OrthoDB" id="5191017at2"/>
<dbReference type="HOGENOM" id="CLU_069586_0_0_10"/>
<reference evidence="1 2" key="1">
    <citation type="submission" date="2012-02" db="EMBL/GenBank/DDBJ databases">
        <title>Improved High-Quality Draft genome of Joostella marina DSM 19592.</title>
        <authorList>
            <consortium name="US DOE Joint Genome Institute (JGI-PGF)"/>
            <person name="Lucas S."/>
            <person name="Copeland A."/>
            <person name="Lapidus A."/>
            <person name="Bruce D."/>
            <person name="Goodwin L."/>
            <person name="Pitluck S."/>
            <person name="Peters L."/>
            <person name="Chertkov O."/>
            <person name="Ovchinnikova G."/>
            <person name="Kyrpides N."/>
            <person name="Mavromatis K."/>
            <person name="Detter J.C."/>
            <person name="Han C."/>
            <person name="Land M."/>
            <person name="Hauser L."/>
            <person name="Markowitz V."/>
            <person name="Cheng J.-F."/>
            <person name="Hugenholtz P."/>
            <person name="Woyke T."/>
            <person name="Wu D."/>
            <person name="Tindall B."/>
            <person name="Brambilla E."/>
            <person name="Klenk H.-P."/>
            <person name="Eisen J.A."/>
        </authorList>
    </citation>
    <scope>NUCLEOTIDE SEQUENCE [LARGE SCALE GENOMIC DNA]</scope>
    <source>
        <strain evidence="1 2">DSM 19592</strain>
    </source>
</reference>
<sequence length="343" mass="38214">MSFLRDAIQSLDPTPDKKKELTLAVNLLFELAEQKNALQKESLKQMLRTAGTPENPTIPITNTLAFHGETRAYVSENAGTLVETVTGAVKKFIGGDAEGIVDGIGELVTGGLEAILGAGEGTQSEMHSYYIIVDGLSITRFDIMAWQRRIEATGITTAIENAMTFTAVKSSVDVDKITFNTFLQAYKEQLMKMDFNDKELLDFIKRSKEIFELLKDANSKNQELIPSVASELINPATINRIDSTESVSSGLSLMSSLQKGYTYSFRLTYEVYEGKEYKGTVKTDWEVYFKGHHHGVRPSDRDIQRQLVVLTGEVETWCELNDIPFPGAEDIQANYQLDTKSSH</sequence>
<evidence type="ECO:0000313" key="1">
    <source>
        <dbReference type="EMBL" id="EIJ37082.1"/>
    </source>
</evidence>
<dbReference type="EMBL" id="JH651380">
    <property type="protein sequence ID" value="EIJ37082.1"/>
    <property type="molecule type" value="Genomic_DNA"/>
</dbReference>
<gene>
    <name evidence="1" type="ORF">JoomaDRAFT_0015</name>
</gene>
<evidence type="ECO:0000313" key="2">
    <source>
        <dbReference type="Proteomes" id="UP000004690"/>
    </source>
</evidence>
<proteinExistence type="predicted"/>
<dbReference type="RefSeq" id="WP_008615700.1">
    <property type="nucleotide sequence ID" value="NZ_JH651380.1"/>
</dbReference>
<protein>
    <submittedName>
        <fullName evidence="1">Uncharacterized protein</fullName>
    </submittedName>
</protein>